<protein>
    <submittedName>
        <fullName evidence="2">Uncharacterized protein</fullName>
    </submittedName>
</protein>
<feature type="region of interest" description="Disordered" evidence="1">
    <location>
        <begin position="152"/>
        <end position="172"/>
    </location>
</feature>
<dbReference type="OrthoDB" id="7717972at2"/>
<dbReference type="AlphaFoldDB" id="A0A1Y5SJM3"/>
<reference evidence="2 3" key="1">
    <citation type="submission" date="2017-03" db="EMBL/GenBank/DDBJ databases">
        <authorList>
            <person name="Afonso C.L."/>
            <person name="Miller P.J."/>
            <person name="Scott M.A."/>
            <person name="Spackman E."/>
            <person name="Goraichik I."/>
            <person name="Dimitrov K.M."/>
            <person name="Suarez D.L."/>
            <person name="Swayne D.E."/>
        </authorList>
    </citation>
    <scope>NUCLEOTIDE SEQUENCE [LARGE SCALE GENOMIC DNA]</scope>
    <source>
        <strain evidence="2 3">CECT 8397</strain>
    </source>
</reference>
<evidence type="ECO:0000313" key="2">
    <source>
        <dbReference type="EMBL" id="SLN42368.1"/>
    </source>
</evidence>
<dbReference type="EMBL" id="FWFT01000003">
    <property type="protein sequence ID" value="SLN42368.1"/>
    <property type="molecule type" value="Genomic_DNA"/>
</dbReference>
<name>A0A1Y5SJM3_9RHOB</name>
<proteinExistence type="predicted"/>
<evidence type="ECO:0000256" key="1">
    <source>
        <dbReference type="SAM" id="MobiDB-lite"/>
    </source>
</evidence>
<accession>A0A1Y5SJM3</accession>
<sequence>MSDTAKGIFQAFLDRSGKLMMSGLYAELSTMMSYPLTVETADGSLNNTSPDDFITSAKAFYDYMQRMGAKDFLRIAKSAEFVEGNTELIDGIHETFILKGGTYVVEPYRNALRLRFVEGEWRGAAFRSSVNNVTVPLLNPAQLRQRALRLEAEAETDQQTKANDNDGLHNNN</sequence>
<keyword evidence="3" id="KW-1185">Reference proteome</keyword>
<dbReference type="RefSeq" id="WP_085864573.1">
    <property type="nucleotide sequence ID" value="NZ_FWFT01000003.1"/>
</dbReference>
<gene>
    <name evidence="2" type="ORF">PSJ8397_02155</name>
</gene>
<organism evidence="2 3">
    <name type="scientific">Pseudooctadecabacter jejudonensis</name>
    <dbReference type="NCBI Taxonomy" id="1391910"/>
    <lineage>
        <taxon>Bacteria</taxon>
        <taxon>Pseudomonadati</taxon>
        <taxon>Pseudomonadota</taxon>
        <taxon>Alphaproteobacteria</taxon>
        <taxon>Rhodobacterales</taxon>
        <taxon>Paracoccaceae</taxon>
        <taxon>Pseudooctadecabacter</taxon>
    </lineage>
</organism>
<evidence type="ECO:0000313" key="3">
    <source>
        <dbReference type="Proteomes" id="UP000193623"/>
    </source>
</evidence>
<dbReference type="Proteomes" id="UP000193623">
    <property type="component" value="Unassembled WGS sequence"/>
</dbReference>
<feature type="compositionally biased region" description="Basic and acidic residues" evidence="1">
    <location>
        <begin position="163"/>
        <end position="172"/>
    </location>
</feature>